<organism evidence="1 2">
    <name type="scientific">Aliarcobacter butzleri</name>
    <dbReference type="NCBI Taxonomy" id="28197"/>
    <lineage>
        <taxon>Bacteria</taxon>
        <taxon>Pseudomonadati</taxon>
        <taxon>Campylobacterota</taxon>
        <taxon>Epsilonproteobacteria</taxon>
        <taxon>Campylobacterales</taxon>
        <taxon>Arcobacteraceae</taxon>
        <taxon>Aliarcobacter</taxon>
    </lineage>
</organism>
<evidence type="ECO:0000313" key="1">
    <source>
        <dbReference type="EMBL" id="MDN5124605.1"/>
    </source>
</evidence>
<reference evidence="1" key="2">
    <citation type="submission" date="2023-01" db="EMBL/GenBank/DDBJ databases">
        <authorList>
            <person name="Uljanovas D."/>
        </authorList>
    </citation>
    <scope>NUCLEOTIDE SEQUENCE</scope>
    <source>
        <strain evidence="1">S41</strain>
    </source>
</reference>
<proteinExistence type="predicted"/>
<name>A0AAW7QDS4_9BACT</name>
<dbReference type="RefSeq" id="WP_301371433.1">
    <property type="nucleotide sequence ID" value="NZ_JAQJJF010000039.1"/>
</dbReference>
<dbReference type="AlphaFoldDB" id="A0AAW7QDS4"/>
<feature type="non-terminal residue" evidence="1">
    <location>
        <position position="1"/>
    </location>
</feature>
<dbReference type="Proteomes" id="UP001170364">
    <property type="component" value="Unassembled WGS sequence"/>
</dbReference>
<evidence type="ECO:0000313" key="2">
    <source>
        <dbReference type="Proteomes" id="UP001170364"/>
    </source>
</evidence>
<reference evidence="1" key="1">
    <citation type="journal article" date="2023" name="Microorganisms">
        <title>Genomic Characterization of Arcobacter butzleri Strains Isolated from Various Sources in Lithuania.</title>
        <authorList>
            <person name="Uljanovas D."/>
            <person name="Golz G."/>
            <person name="Fleischmann S."/>
            <person name="Kudirkiene E."/>
            <person name="Kasetiene N."/>
            <person name="Grineviciene A."/>
            <person name="Tamuleviciene E."/>
            <person name="Aksomaitiene J."/>
            <person name="Alter T."/>
            <person name="Malakauskas M."/>
        </authorList>
    </citation>
    <scope>NUCLEOTIDE SEQUENCE</scope>
    <source>
        <strain evidence="1">S41</strain>
    </source>
</reference>
<dbReference type="EMBL" id="JAQJJG010000034">
    <property type="protein sequence ID" value="MDN5124605.1"/>
    <property type="molecule type" value="Genomic_DNA"/>
</dbReference>
<accession>A0AAW7QDS4</accession>
<protein>
    <submittedName>
        <fullName evidence="1">Uncharacterized protein</fullName>
    </submittedName>
</protein>
<sequence length="448" mass="50093">ANVNYNLEDKKVENAQEKPQQKGVSSVGYNAENSLSANASKTLATLGQGNVTVKDVENSDELDRLNRDTENINKDLYSSSTGTKVDATLDTRLLTEEGRKQIAEDIERTKRLGQAIGDVASSDSLNISDTFNHIGDVQKDLDVQKALALNDKGQTINILENQQNYSQEQIDKALNDYAQIYASVYGINIENAKMAVLNGKYGSTYTNKDNTNSNIYLDKGNNQNALNTANTLGHEVAHVRQNQRQTYLRDTLQLQEEYANLFGNYSSSGLDFSSYVYNNVKLDSNKINSLNSINDLYALYQNSVAYKKDVAKVNSGDGRIDNLTYEQAKKVVKESNGNLVMFRNAKDDGGYSIYDYSDPNAKTIRYDILTEVLYGIKNGFQGFAGGLNRLDNIDTSKMTPEQKLTFELLMLKKSTNTNINESPINLLDKVETVDDTIELYEDIKKYKE</sequence>
<comment type="caution">
    <text evidence="1">The sequence shown here is derived from an EMBL/GenBank/DDBJ whole genome shotgun (WGS) entry which is preliminary data.</text>
</comment>
<gene>
    <name evidence="1" type="ORF">PJV93_11920</name>
</gene>